<evidence type="ECO:0000256" key="2">
    <source>
        <dbReference type="ARBA" id="ARBA00022448"/>
    </source>
</evidence>
<keyword evidence="5" id="KW-0406">Ion transport</keyword>
<evidence type="ECO:0000259" key="10">
    <source>
        <dbReference type="Pfam" id="PF07885"/>
    </source>
</evidence>
<evidence type="ECO:0000256" key="8">
    <source>
        <dbReference type="SAM" id="MobiDB-lite"/>
    </source>
</evidence>
<keyword evidence="7" id="KW-0407">Ion channel</keyword>
<comment type="subcellular location">
    <subcellularLocation>
        <location evidence="1">Membrane</location>
        <topology evidence="1">Multi-pass membrane protein</topology>
    </subcellularLocation>
</comment>
<evidence type="ECO:0000256" key="4">
    <source>
        <dbReference type="ARBA" id="ARBA00022989"/>
    </source>
</evidence>
<evidence type="ECO:0000313" key="11">
    <source>
        <dbReference type="Proteomes" id="UP000694865"/>
    </source>
</evidence>
<evidence type="ECO:0000256" key="6">
    <source>
        <dbReference type="ARBA" id="ARBA00023136"/>
    </source>
</evidence>
<keyword evidence="11" id="KW-1185">Reference proteome</keyword>
<sequence>MFVLLGYGHIAPTTPLGQVACIFYAIFGIPLFFLYLAKLGALMAAPVKRIYWTISCAIARWRDLLCGSQQLRHREQCVNSRNLEDSDENVSTYTYDEESEYSISRREELYGEPGTTIELNLLNPVVSTTENNTSQNSMSETTNTTPDSISLSNEANGEQSSSRTYRMCNSKQENVDFDAIEVPVIILTILLVIYVCVCAVVFSAMEQWTYLESVYFCVMTFSTIGFGDYVPRYDPGIKHMFIAFYIVVGMVIMSACINLSQARINNFARMVFNWGCSTLSSSNDVNKD</sequence>
<feature type="transmembrane region" description="Helical" evidence="9">
    <location>
        <begin position="180"/>
        <end position="202"/>
    </location>
</feature>
<dbReference type="GeneID" id="102805969"/>
<proteinExistence type="predicted"/>
<accession>A0ABM0M6U0</accession>
<dbReference type="Pfam" id="PF07885">
    <property type="entry name" value="Ion_trans_2"/>
    <property type="match status" value="2"/>
</dbReference>
<evidence type="ECO:0000256" key="3">
    <source>
        <dbReference type="ARBA" id="ARBA00022692"/>
    </source>
</evidence>
<name>A0ABM0M6U0_SACKO</name>
<keyword evidence="3 9" id="KW-0812">Transmembrane</keyword>
<dbReference type="PANTHER" id="PTHR11003:SF334">
    <property type="entry name" value="FI03418P"/>
    <property type="match status" value="1"/>
</dbReference>
<gene>
    <name evidence="12" type="primary">LOC102805969</name>
</gene>
<evidence type="ECO:0000256" key="9">
    <source>
        <dbReference type="SAM" id="Phobius"/>
    </source>
</evidence>
<dbReference type="InterPro" id="IPR003280">
    <property type="entry name" value="2pore_dom_K_chnl"/>
</dbReference>
<organism evidence="11 12">
    <name type="scientific">Saccoglossus kowalevskii</name>
    <name type="common">Acorn worm</name>
    <dbReference type="NCBI Taxonomy" id="10224"/>
    <lineage>
        <taxon>Eukaryota</taxon>
        <taxon>Metazoa</taxon>
        <taxon>Hemichordata</taxon>
        <taxon>Enteropneusta</taxon>
        <taxon>Harrimaniidae</taxon>
        <taxon>Saccoglossus</taxon>
    </lineage>
</organism>
<dbReference type="RefSeq" id="XP_006815731.1">
    <property type="nucleotide sequence ID" value="XM_006815668.1"/>
</dbReference>
<keyword evidence="2" id="KW-0813">Transport</keyword>
<dbReference type="PANTHER" id="PTHR11003">
    <property type="entry name" value="POTASSIUM CHANNEL, SUBFAMILY K"/>
    <property type="match status" value="1"/>
</dbReference>
<dbReference type="Proteomes" id="UP000694865">
    <property type="component" value="Unplaced"/>
</dbReference>
<dbReference type="InterPro" id="IPR013099">
    <property type="entry name" value="K_chnl_dom"/>
</dbReference>
<feature type="domain" description="Potassium channel" evidence="10">
    <location>
        <begin position="5"/>
        <end position="43"/>
    </location>
</feature>
<evidence type="ECO:0000256" key="5">
    <source>
        <dbReference type="ARBA" id="ARBA00023065"/>
    </source>
</evidence>
<feature type="domain" description="Potassium channel" evidence="10">
    <location>
        <begin position="189"/>
        <end position="261"/>
    </location>
</feature>
<protein>
    <submittedName>
        <fullName evidence="12">Potassium channel subfamily K member 18-like</fullName>
    </submittedName>
</protein>
<feature type="transmembrane region" description="Helical" evidence="9">
    <location>
        <begin position="242"/>
        <end position="260"/>
    </location>
</feature>
<feature type="transmembrane region" description="Helical" evidence="9">
    <location>
        <begin position="16"/>
        <end position="36"/>
    </location>
</feature>
<feature type="region of interest" description="Disordered" evidence="8">
    <location>
        <begin position="129"/>
        <end position="160"/>
    </location>
</feature>
<evidence type="ECO:0000256" key="1">
    <source>
        <dbReference type="ARBA" id="ARBA00004141"/>
    </source>
</evidence>
<keyword evidence="6 9" id="KW-0472">Membrane</keyword>
<keyword evidence="4 9" id="KW-1133">Transmembrane helix</keyword>
<evidence type="ECO:0000313" key="12">
    <source>
        <dbReference type="RefSeq" id="XP_006815731.1"/>
    </source>
</evidence>
<evidence type="ECO:0000256" key="7">
    <source>
        <dbReference type="ARBA" id="ARBA00023303"/>
    </source>
</evidence>
<dbReference type="Gene3D" id="1.10.287.70">
    <property type="match status" value="1"/>
</dbReference>
<reference evidence="12" key="1">
    <citation type="submission" date="2025-08" db="UniProtKB">
        <authorList>
            <consortium name="RefSeq"/>
        </authorList>
    </citation>
    <scope>IDENTIFICATION</scope>
    <source>
        <tissue evidence="12">Testes</tissue>
    </source>
</reference>
<dbReference type="SUPFAM" id="SSF81324">
    <property type="entry name" value="Voltage-gated potassium channels"/>
    <property type="match status" value="2"/>
</dbReference>